<keyword evidence="5" id="KW-0456">Lyase</keyword>
<dbReference type="Pfam" id="PF07555">
    <property type="entry name" value="NAGidase"/>
    <property type="match status" value="1"/>
</dbReference>
<evidence type="ECO:0000256" key="3">
    <source>
        <dbReference type="PROSITE-ProRule" id="PRU01353"/>
    </source>
</evidence>
<dbReference type="KEGG" id="efu:HMPREF0351_12988"/>
<feature type="domain" description="GH84" evidence="4">
    <location>
        <begin position="141"/>
        <end position="419"/>
    </location>
</feature>
<keyword evidence="6" id="KW-1185">Reference proteome</keyword>
<dbReference type="HOGENOM" id="CLU_001501_5_1_9"/>
<dbReference type="SMR" id="Q3XZ13"/>
<evidence type="ECO:0000259" key="4">
    <source>
        <dbReference type="PROSITE" id="PS52009"/>
    </source>
</evidence>
<dbReference type="AlphaFoldDB" id="Q3XZ13"/>
<dbReference type="InterPro" id="IPR029018">
    <property type="entry name" value="Hex-like_dom2"/>
</dbReference>
<dbReference type="PANTHER" id="PTHR13170:SF16">
    <property type="entry name" value="PROTEIN O-GLCNACASE"/>
    <property type="match status" value="1"/>
</dbReference>
<dbReference type="GO" id="GO:1901135">
    <property type="term" value="P:carbohydrate derivative metabolic process"/>
    <property type="evidence" value="ECO:0007669"/>
    <property type="project" value="UniProtKB-ARBA"/>
</dbReference>
<dbReference type="InterPro" id="IPR017853">
    <property type="entry name" value="GH"/>
</dbReference>
<keyword evidence="2 3" id="KW-0326">Glycosidase</keyword>
<proteinExistence type="inferred from homology"/>
<dbReference type="GO" id="GO:0004415">
    <property type="term" value="F:hyalurononglucosaminidase activity"/>
    <property type="evidence" value="ECO:0007669"/>
    <property type="project" value="UniProtKB-EC"/>
</dbReference>
<reference evidence="5 6" key="1">
    <citation type="journal article" date="2012" name="BMC Microbiol.">
        <title>Complete genome sequence of Enterococcus faecium strain TX16 and comparative genomic analysis of Enterococcus faecium genomes.</title>
        <authorList>
            <person name="Qin X."/>
            <person name="Galloway-Pena J.R."/>
            <person name="Sillanpaa J."/>
            <person name="Hyeob Roh J."/>
            <person name="Nallapareddy S.R."/>
            <person name="Chowdhury S."/>
            <person name="Bourgogne A."/>
            <person name="Choudhury T."/>
            <person name="Munzy D.M."/>
            <person name="Buhay C.J."/>
            <person name="Ding Y."/>
            <person name="Dugan-Rocha S."/>
            <person name="Liu W."/>
            <person name="Kovar C."/>
            <person name="Sodergren E."/>
            <person name="Highlander S."/>
            <person name="Petrosino J.F."/>
            <person name="Worley K.C."/>
            <person name="Gibbs R.A."/>
            <person name="Weinstock G.M."/>
            <person name="Murray B.E."/>
        </authorList>
    </citation>
    <scope>NUCLEOTIDE SEQUENCE [LARGE SCALE GENOMIC DNA]</scope>
    <source>
        <strain evidence="6">ATCC BAA-472 / TX0016 / DO</strain>
        <plasmid evidence="5">3</plasmid>
    </source>
</reference>
<gene>
    <name evidence="5" type="primary">hyl</name>
    <name evidence="5" type="ORF">HMPREF0351_12988</name>
</gene>
<feature type="active site" description="Proton donor" evidence="3">
    <location>
        <position position="256"/>
    </location>
</feature>
<comment type="similarity">
    <text evidence="3">Belongs to the glycosyl hydrolase 84 family.</text>
</comment>
<organism evidence="5 6">
    <name type="scientific">Enterococcus faecium (strain ATCC BAA-472 / TX0016 / DO)</name>
    <dbReference type="NCBI Taxonomy" id="333849"/>
    <lineage>
        <taxon>Bacteria</taxon>
        <taxon>Bacillati</taxon>
        <taxon>Bacillota</taxon>
        <taxon>Bacilli</taxon>
        <taxon>Lactobacillales</taxon>
        <taxon>Enterococcaceae</taxon>
        <taxon>Enterococcus</taxon>
    </lineage>
</organism>
<dbReference type="PROSITE" id="PS52009">
    <property type="entry name" value="GH84"/>
    <property type="match status" value="1"/>
</dbReference>
<dbReference type="RefSeq" id="WP_002288608.1">
    <property type="nucleotide sequence ID" value="NC_017963.1"/>
</dbReference>
<dbReference type="EMBL" id="CP003586">
    <property type="protein sequence ID" value="AFK60612.1"/>
    <property type="molecule type" value="Genomic_DNA"/>
</dbReference>
<dbReference type="Gene3D" id="3.20.20.80">
    <property type="entry name" value="Glycosidases"/>
    <property type="match status" value="1"/>
</dbReference>
<keyword evidence="1 3" id="KW-0378">Hydrolase</keyword>
<geneLocation type="plasmid" evidence="5 6">
    <name>3</name>
</geneLocation>
<dbReference type="GO" id="GO:0005975">
    <property type="term" value="P:carbohydrate metabolic process"/>
    <property type="evidence" value="ECO:0007669"/>
    <property type="project" value="UniProtKB-ARBA"/>
</dbReference>
<dbReference type="EC" id="3.2.1.35" evidence="5"/>
<dbReference type="PANTHER" id="PTHR13170">
    <property type="entry name" value="O-GLCNACASE"/>
    <property type="match status" value="1"/>
</dbReference>
<evidence type="ECO:0000256" key="2">
    <source>
        <dbReference type="ARBA" id="ARBA00023295"/>
    </source>
</evidence>
<keyword evidence="5" id="KW-0614">Plasmid</keyword>
<sequence length="553" mass="65055">MKETKINQVKKKLSRYQEVVYRNHCLKWSKNKLNVRFNGLFYRFEQLEEVWKPVTNFQSCPVQLINDPKETYDLCITHLYNQHLKNDGFYLKVTNDNQLTIESANLRGFQYAMEALLESFFSVGDQLLLPELILKHEPSVKIRGIIEGFYGIPWTHEMRLSLFSYMKDNQLNTFMYAPKDDELLRKKWRELYDAQELDKFKELLSAAEASNIDFWYLISPGNDIDITCEEDIQVLLKKLEQLIELGVFQFGLLMDDIDYQLKGAAKRRFREPAFAHAYLVNRVEEYLSTRLSNHELVICPTEYDNRHGSRYLATLSQEIPEQLPFFWTGPSTLAASISTEELQEMASVYQRPMLIWDNIPVNDYLEDKELLFMSPYENRTPNLSKERYQVTGVVSNPMAQLEASKFTINSMANYLWNCERFDPLETWTSVVEKVVGSKLQPAYLTLTNAFPNHYTSSLLSDEELLLAKDPEWVTKEMAALVQAVKWIQQEQHTSRLRTELEPWLQAITESWTFWQEWQLKKDPKEAEEWLAKKKTHRIGRDLVTAHLEQIIKS</sequence>
<evidence type="ECO:0000256" key="1">
    <source>
        <dbReference type="ARBA" id="ARBA00022801"/>
    </source>
</evidence>
<name>Q3XZ13_ENTFD</name>
<dbReference type="Proteomes" id="UP000005269">
    <property type="component" value="Plasmid 3"/>
</dbReference>
<dbReference type="InterPro" id="IPR011496">
    <property type="entry name" value="O-GlcNAcase_cat"/>
</dbReference>
<evidence type="ECO:0000313" key="6">
    <source>
        <dbReference type="Proteomes" id="UP000005269"/>
    </source>
</evidence>
<dbReference type="GO" id="GO:0016829">
    <property type="term" value="F:lyase activity"/>
    <property type="evidence" value="ECO:0007669"/>
    <property type="project" value="UniProtKB-KW"/>
</dbReference>
<dbReference type="SUPFAM" id="SSF51445">
    <property type="entry name" value="(Trans)glycosidases"/>
    <property type="match status" value="1"/>
</dbReference>
<evidence type="ECO:0000313" key="5">
    <source>
        <dbReference type="EMBL" id="AFK60612.1"/>
    </source>
</evidence>
<dbReference type="SUPFAM" id="SSF55545">
    <property type="entry name" value="beta-N-acetylhexosaminidase-like domain"/>
    <property type="match status" value="1"/>
</dbReference>
<dbReference type="InterPro" id="IPR051822">
    <property type="entry name" value="Glycosyl_Hydrolase_84"/>
</dbReference>
<accession>Q3XZ13</accession>
<protein>
    <submittedName>
        <fullName evidence="5">Hyaluronate lyase</fullName>
        <ecNumber evidence="5">3.2.1.35</ecNumber>
    </submittedName>
</protein>